<protein>
    <submittedName>
        <fullName evidence="4">Retrovirus-related pol polyprotein from transposon TNT 1-94</fullName>
    </submittedName>
</protein>
<dbReference type="Proteomes" id="UP001151760">
    <property type="component" value="Unassembled WGS sequence"/>
</dbReference>
<evidence type="ECO:0000259" key="3">
    <source>
        <dbReference type="PROSITE" id="PS50158"/>
    </source>
</evidence>
<dbReference type="EMBL" id="BQNB010009742">
    <property type="protein sequence ID" value="GJS67775.1"/>
    <property type="molecule type" value="Genomic_DNA"/>
</dbReference>
<feature type="coiled-coil region" evidence="2">
    <location>
        <begin position="728"/>
        <end position="755"/>
    </location>
</feature>
<dbReference type="SMART" id="SM00343">
    <property type="entry name" value="ZnF_C2HC"/>
    <property type="match status" value="1"/>
</dbReference>
<keyword evidence="5" id="KW-1185">Reference proteome</keyword>
<evidence type="ECO:0000313" key="5">
    <source>
        <dbReference type="Proteomes" id="UP001151760"/>
    </source>
</evidence>
<feature type="domain" description="CCHC-type" evidence="3">
    <location>
        <begin position="587"/>
        <end position="602"/>
    </location>
</feature>
<dbReference type="SUPFAM" id="SSF57756">
    <property type="entry name" value="Retrovirus zinc finger-like domains"/>
    <property type="match status" value="1"/>
</dbReference>
<organism evidence="4 5">
    <name type="scientific">Tanacetum coccineum</name>
    <dbReference type="NCBI Taxonomy" id="301880"/>
    <lineage>
        <taxon>Eukaryota</taxon>
        <taxon>Viridiplantae</taxon>
        <taxon>Streptophyta</taxon>
        <taxon>Embryophyta</taxon>
        <taxon>Tracheophyta</taxon>
        <taxon>Spermatophyta</taxon>
        <taxon>Magnoliopsida</taxon>
        <taxon>eudicotyledons</taxon>
        <taxon>Gunneridae</taxon>
        <taxon>Pentapetalae</taxon>
        <taxon>asterids</taxon>
        <taxon>campanulids</taxon>
        <taxon>Asterales</taxon>
        <taxon>Asteraceae</taxon>
        <taxon>Asteroideae</taxon>
        <taxon>Anthemideae</taxon>
        <taxon>Anthemidinae</taxon>
        <taxon>Tanacetum</taxon>
    </lineage>
</organism>
<gene>
    <name evidence="4" type="ORF">Tco_0682340</name>
</gene>
<keyword evidence="1" id="KW-0863">Zinc-finger</keyword>
<dbReference type="PROSITE" id="PS50158">
    <property type="entry name" value="ZF_CCHC"/>
    <property type="match status" value="1"/>
</dbReference>
<reference evidence="4" key="2">
    <citation type="submission" date="2022-01" db="EMBL/GenBank/DDBJ databases">
        <authorList>
            <person name="Yamashiro T."/>
            <person name="Shiraishi A."/>
            <person name="Satake H."/>
            <person name="Nakayama K."/>
        </authorList>
    </citation>
    <scope>NUCLEOTIDE SEQUENCE</scope>
</reference>
<keyword evidence="2" id="KW-0175">Coiled coil</keyword>
<comment type="caution">
    <text evidence="4">The sequence shown here is derived from an EMBL/GenBank/DDBJ whole genome shotgun (WGS) entry which is preliminary data.</text>
</comment>
<dbReference type="Pfam" id="PF00098">
    <property type="entry name" value="zf-CCHC"/>
    <property type="match status" value="1"/>
</dbReference>
<evidence type="ECO:0000256" key="2">
    <source>
        <dbReference type="SAM" id="Coils"/>
    </source>
</evidence>
<evidence type="ECO:0000313" key="4">
    <source>
        <dbReference type="EMBL" id="GJS67775.1"/>
    </source>
</evidence>
<feature type="coiled-coil region" evidence="2">
    <location>
        <begin position="649"/>
        <end position="683"/>
    </location>
</feature>
<keyword evidence="1" id="KW-0862">Zinc</keyword>
<sequence length="1009" mass="116477">MVFHQMDTEEVSDRFVAPCFVNGLEAYDGEINLGVEENMISNEYAVKLCLEHEVKRGNKIGKKELIVALRGEIYFVKFIINPDEDDVEPGVIFGRSFLRMTKAIADFGAGTITIYPDIDPFLEDTKEEEKSMDDWDHLLDFNMDDIPLLGGEELPPFVCKMGKSSKEAAKEALVIRIIQKFALLEEVRLVIQTMAYHDTYKNVLDEIWKNKVELDGKIMKEEKEAIKKVNGEALKEKDDPGAFIFPIRLEGQLGREEMKKVDRGITMINHTQAKALGILTNVLCQVGVTTLIAKFLILDIPINGDAPIVVGRGFLRTIAGIVNTPERLFSTFDGFCHQTFRAARSDVMRNTKSDSDDEEEYEIKRNKFGAPIYGPKPASYLYCNDPVPLKNVNWKPNYKGSYTKEEEATGQWRTEIRLTDPYGNIYIQGFTTKKMERKLSRLARTANLLVLVAQQQPVYHPHNHPTHYSHNSSTRLQQAATRNKGKAIVNYPPPTYDQEPEMVVKDDALSKEKEIDKLMALISLSFKKIYKPTNNNLITLSNTSRANQDNTPRINRGTRYDNQRAVNVTEARENVGTQVVQQSGIQCYNCKEYGHVARECQKPKRVKDATYHKEKMLLSRYLYMAQIQEVTPDAADNSRPIFDVEPLQKDDLARERDLLVSLIEKLKCEIDDSKNRNKFLESSNKTLVDKLKDLKKFQAELDRYHVVNYASKVEIDCAKAKGDLMSYKMESQKSLNEHTRKINDLNQTILEIKKELFAHQETISIMSQEKEAQKKFHKTHEDKELEKVITLENKINILDDIVYKIGQSVQTMNILNRNYKTSFVKPEFLKKAQRANPRLYDIGCYNDNLALVSAPESDETIRLAHTMGTHDDEARSSRSKCSRQYETVEEIDDMLRIKLREAESNEEIFTSVVWIRDFNINEPIYVELCHEFYSTYEFDEVCADDELQTKKIIKFRLGGRAHDLTLLEFDRRLRLYHADELEEYKFDVYFQGGLRSDDNFNAREYWLSI</sequence>
<dbReference type="InterPro" id="IPR001878">
    <property type="entry name" value="Znf_CCHC"/>
</dbReference>
<dbReference type="InterPro" id="IPR036875">
    <property type="entry name" value="Znf_CCHC_sf"/>
</dbReference>
<keyword evidence="1" id="KW-0479">Metal-binding</keyword>
<dbReference type="Gene3D" id="4.10.60.10">
    <property type="entry name" value="Zinc finger, CCHC-type"/>
    <property type="match status" value="1"/>
</dbReference>
<reference evidence="4" key="1">
    <citation type="journal article" date="2022" name="Int. J. Mol. Sci.">
        <title>Draft Genome of Tanacetum Coccineum: Genomic Comparison of Closely Related Tanacetum-Family Plants.</title>
        <authorList>
            <person name="Yamashiro T."/>
            <person name="Shiraishi A."/>
            <person name="Nakayama K."/>
            <person name="Satake H."/>
        </authorList>
    </citation>
    <scope>NUCLEOTIDE SEQUENCE</scope>
</reference>
<evidence type="ECO:0000256" key="1">
    <source>
        <dbReference type="PROSITE-ProRule" id="PRU00047"/>
    </source>
</evidence>
<name>A0ABQ4XRZ0_9ASTR</name>
<accession>A0ABQ4XRZ0</accession>
<proteinExistence type="predicted"/>